<reference evidence="2" key="1">
    <citation type="journal article" date="2023" name="Hortic. Res.">
        <title>A chromosome-level phased genome enabling allele-level studies in sweet orange: a case study on citrus Huanglongbing tolerance.</title>
        <authorList>
            <person name="Wu B."/>
            <person name="Yu Q."/>
            <person name="Deng Z."/>
            <person name="Duan Y."/>
            <person name="Luo F."/>
            <person name="Gmitter F. Jr."/>
        </authorList>
    </citation>
    <scope>NUCLEOTIDE SEQUENCE [LARGE SCALE GENOMIC DNA]</scope>
    <source>
        <strain evidence="2">cv. Valencia</strain>
    </source>
</reference>
<accession>A0ACB8KKQ3</accession>
<dbReference type="Proteomes" id="UP000829398">
    <property type="component" value="Chromosome 5"/>
</dbReference>
<evidence type="ECO:0000313" key="2">
    <source>
        <dbReference type="Proteomes" id="UP000829398"/>
    </source>
</evidence>
<sequence>MDTEELIRKCKAISIGEDKEKIVNFEGSMRSKGRQVVVGCLVGKILHNRSVNQEGLKSALQMVWRTTKEVRIESLGNNVFLFKFALEADKKRILAGGPWHFDRALIILTEPKGIGEVTRQAFTHTSFWVQLRNVPIMCMEKDILKVLGEQIGTVEEVETHGYGECIGEIARIRISVDITQPLPKMIFLKLEGEEKIPMPVGYEHLPDFCFCCGHIGHSFEECAQYKGQAKEQLPYGVWMKAIKISERARLNRSRGN</sequence>
<gene>
    <name evidence="1" type="ORF">KPL71_015620</name>
</gene>
<protein>
    <submittedName>
        <fullName evidence="1">CCHC-type domain-containing protein</fullName>
    </submittedName>
</protein>
<dbReference type="EMBL" id="CM039174">
    <property type="protein sequence ID" value="KAH9754974.1"/>
    <property type="molecule type" value="Genomic_DNA"/>
</dbReference>
<name>A0ACB8KKQ3_CITSI</name>
<keyword evidence="2" id="KW-1185">Reference proteome</keyword>
<organism evidence="1 2">
    <name type="scientific">Citrus sinensis</name>
    <name type="common">Sweet orange</name>
    <name type="synonym">Citrus aurantium var. sinensis</name>
    <dbReference type="NCBI Taxonomy" id="2711"/>
    <lineage>
        <taxon>Eukaryota</taxon>
        <taxon>Viridiplantae</taxon>
        <taxon>Streptophyta</taxon>
        <taxon>Embryophyta</taxon>
        <taxon>Tracheophyta</taxon>
        <taxon>Spermatophyta</taxon>
        <taxon>Magnoliopsida</taxon>
        <taxon>eudicotyledons</taxon>
        <taxon>Gunneridae</taxon>
        <taxon>Pentapetalae</taxon>
        <taxon>rosids</taxon>
        <taxon>malvids</taxon>
        <taxon>Sapindales</taxon>
        <taxon>Rutaceae</taxon>
        <taxon>Aurantioideae</taxon>
        <taxon>Citrus</taxon>
    </lineage>
</organism>
<proteinExistence type="predicted"/>
<evidence type="ECO:0000313" key="1">
    <source>
        <dbReference type="EMBL" id="KAH9754974.1"/>
    </source>
</evidence>
<comment type="caution">
    <text evidence="1">The sequence shown here is derived from an EMBL/GenBank/DDBJ whole genome shotgun (WGS) entry which is preliminary data.</text>
</comment>